<evidence type="ECO:0000313" key="2">
    <source>
        <dbReference type="Proteomes" id="UP000076078"/>
    </source>
</evidence>
<dbReference type="EMBL" id="LODT01000048">
    <property type="protein sequence ID" value="KYQ88713.1"/>
    <property type="molecule type" value="Genomic_DNA"/>
</dbReference>
<dbReference type="InParanoid" id="A0A151Z416"/>
<dbReference type="SUPFAM" id="SSF52047">
    <property type="entry name" value="RNI-like"/>
    <property type="match status" value="1"/>
</dbReference>
<keyword evidence="2" id="KW-1185">Reference proteome</keyword>
<comment type="caution">
    <text evidence="1">The sequence shown here is derived from an EMBL/GenBank/DDBJ whole genome shotgun (WGS) entry which is preliminary data.</text>
</comment>
<evidence type="ECO:0000313" key="1">
    <source>
        <dbReference type="EMBL" id="KYQ88713.1"/>
    </source>
</evidence>
<sequence>MTNVYRLVCKSWYSALSKKYIEFVIKSDKDVERLKYRPSSRKLLISVTCHSRLVGYMGDNSYQILWDCLQSGEGILHAIYAHYDNAFECNSIVEKLMKLPNVEDTLQIFHFTDNALLLVKNEPKFNVTLPRNIGRLSIELELQDINTLTCLGQTLKYLRVKSLVDPQWKLIFRHLHHLETLYFTMVENSNQQLSSLLEIIESSCKSLIELNLSSVVGYPSWTNELNLMPLVDFINSNKSLTSLKLLGNDIYQCSSVNNLTIQNSTLKTFYMHTDQYSFGQTIETIYQLWSSGFSNLNEITVKDYRDFPNLLLIHSNCTSLEIQGNYQDVDMKSILSKGKIKKLKLGNNFNGKTLDSLLPTIYIESMATHLTYLNITKINFNNLLILFENSKQLEFFQTQALIDRESDTKFNIITLSNVIIDSQCPLVTLKILSVYIGTKRELPNEFFTGITNLIEKKQTLNNLYFSYLASETLDQATILHFKETIEKHSYRLFKISFANHGQDSNNKLIDILNIIKNKLY</sequence>
<organism evidence="1 2">
    <name type="scientific">Tieghemostelium lacteum</name>
    <name type="common">Slime mold</name>
    <name type="synonym">Dictyostelium lacteum</name>
    <dbReference type="NCBI Taxonomy" id="361077"/>
    <lineage>
        <taxon>Eukaryota</taxon>
        <taxon>Amoebozoa</taxon>
        <taxon>Evosea</taxon>
        <taxon>Eumycetozoa</taxon>
        <taxon>Dictyostelia</taxon>
        <taxon>Dictyosteliales</taxon>
        <taxon>Raperosteliaceae</taxon>
        <taxon>Tieghemostelium</taxon>
    </lineage>
</organism>
<dbReference type="AlphaFoldDB" id="A0A151Z416"/>
<name>A0A151Z416_TIELA</name>
<reference evidence="1 2" key="1">
    <citation type="submission" date="2015-12" db="EMBL/GenBank/DDBJ databases">
        <title>Dictyostelia acquired genes for synthesis and detection of signals that induce cell-type specialization by lateral gene transfer from prokaryotes.</title>
        <authorList>
            <person name="Gloeckner G."/>
            <person name="Schaap P."/>
        </authorList>
    </citation>
    <scope>NUCLEOTIDE SEQUENCE [LARGE SCALE GENOMIC DNA]</scope>
    <source>
        <strain evidence="1 2">TK</strain>
    </source>
</reference>
<protein>
    <submittedName>
        <fullName evidence="1">Uncharacterized protein</fullName>
    </submittedName>
</protein>
<accession>A0A151Z416</accession>
<proteinExistence type="predicted"/>
<dbReference type="Proteomes" id="UP000076078">
    <property type="component" value="Unassembled WGS sequence"/>
</dbReference>
<gene>
    <name evidence="1" type="ORF">DLAC_10735</name>
</gene>